<dbReference type="EMBL" id="JAVYJV010000006">
    <property type="protein sequence ID" value="KAK4368679.1"/>
    <property type="molecule type" value="Genomic_DNA"/>
</dbReference>
<keyword evidence="3" id="KW-1185">Reference proteome</keyword>
<name>A0AAE1VPU1_9SOLA</name>
<feature type="compositionally biased region" description="Basic and acidic residues" evidence="1">
    <location>
        <begin position="51"/>
        <end position="65"/>
    </location>
</feature>
<organism evidence="2 3">
    <name type="scientific">Anisodus tanguticus</name>
    <dbReference type="NCBI Taxonomy" id="243964"/>
    <lineage>
        <taxon>Eukaryota</taxon>
        <taxon>Viridiplantae</taxon>
        <taxon>Streptophyta</taxon>
        <taxon>Embryophyta</taxon>
        <taxon>Tracheophyta</taxon>
        <taxon>Spermatophyta</taxon>
        <taxon>Magnoliopsida</taxon>
        <taxon>eudicotyledons</taxon>
        <taxon>Gunneridae</taxon>
        <taxon>Pentapetalae</taxon>
        <taxon>asterids</taxon>
        <taxon>lamiids</taxon>
        <taxon>Solanales</taxon>
        <taxon>Solanaceae</taxon>
        <taxon>Solanoideae</taxon>
        <taxon>Hyoscyameae</taxon>
        <taxon>Anisodus</taxon>
    </lineage>
</organism>
<dbReference type="AlphaFoldDB" id="A0AAE1VPU1"/>
<protein>
    <submittedName>
        <fullName evidence="2">Uncharacterized protein</fullName>
    </submittedName>
</protein>
<dbReference type="Proteomes" id="UP001291623">
    <property type="component" value="Unassembled WGS sequence"/>
</dbReference>
<evidence type="ECO:0000313" key="2">
    <source>
        <dbReference type="EMBL" id="KAK4368679.1"/>
    </source>
</evidence>
<sequence length="99" mass="11057">MKNVSSRRARSIKVEEIRGGGSIMTRKTIARESDGDINSCQEDIIKKDNWKATEEKGQKKKETTSKKTTTKTKTLKISGNHSRQTIECIDSNFGGHSNS</sequence>
<proteinExistence type="predicted"/>
<evidence type="ECO:0000313" key="3">
    <source>
        <dbReference type="Proteomes" id="UP001291623"/>
    </source>
</evidence>
<accession>A0AAE1VPU1</accession>
<evidence type="ECO:0000256" key="1">
    <source>
        <dbReference type="SAM" id="MobiDB-lite"/>
    </source>
</evidence>
<comment type="caution">
    <text evidence="2">The sequence shown here is derived from an EMBL/GenBank/DDBJ whole genome shotgun (WGS) entry which is preliminary data.</text>
</comment>
<gene>
    <name evidence="2" type="ORF">RND71_012471</name>
</gene>
<reference evidence="2" key="1">
    <citation type="submission" date="2023-12" db="EMBL/GenBank/DDBJ databases">
        <title>Genome assembly of Anisodus tanguticus.</title>
        <authorList>
            <person name="Wang Y.-J."/>
        </authorList>
    </citation>
    <scope>NUCLEOTIDE SEQUENCE</scope>
    <source>
        <strain evidence="2">KB-2021</strain>
        <tissue evidence="2">Leaf</tissue>
    </source>
</reference>
<feature type="region of interest" description="Disordered" evidence="1">
    <location>
        <begin position="51"/>
        <end position="83"/>
    </location>
</feature>